<protein>
    <submittedName>
        <fullName evidence="2">Lumazine-binding protein</fullName>
    </submittedName>
</protein>
<dbReference type="EMBL" id="JACKTY010000049">
    <property type="protein sequence ID" value="MCV7230118.1"/>
    <property type="molecule type" value="Genomic_DNA"/>
</dbReference>
<reference evidence="2 3" key="1">
    <citation type="journal article" date="2022" name="BMC Genomics">
        <title>Comparative genome analysis of mycobacteria focusing on tRNA and non-coding RNA.</title>
        <authorList>
            <person name="Behra P.R.K."/>
            <person name="Pettersson B.M.F."/>
            <person name="Ramesh M."/>
            <person name="Das S."/>
            <person name="Dasgupta S."/>
            <person name="Kirsebom L.A."/>
        </authorList>
    </citation>
    <scope>NUCLEOTIDE SEQUENCE [LARGE SCALE GENOMIC DNA]</scope>
    <source>
        <strain evidence="2 3">DSM 44078</strain>
    </source>
</reference>
<evidence type="ECO:0000313" key="2">
    <source>
        <dbReference type="EMBL" id="MCV7230118.1"/>
    </source>
</evidence>
<organism evidence="2 3">
    <name type="scientific">Mycolicibacterium komossense</name>
    <dbReference type="NCBI Taxonomy" id="1779"/>
    <lineage>
        <taxon>Bacteria</taxon>
        <taxon>Bacillati</taxon>
        <taxon>Actinomycetota</taxon>
        <taxon>Actinomycetes</taxon>
        <taxon>Mycobacteriales</taxon>
        <taxon>Mycobacteriaceae</taxon>
        <taxon>Mycolicibacterium</taxon>
    </lineage>
</organism>
<sequence>MGRRDESQDSTGSSPLPFLAALVIIIVVLIVIGLFALNRGDGLSEEDQVSRAAIAQNDALQRQNYPDLRGYTCAAVVGTEADMVARQRDSVAKHGARYVDGVTGVAVDGDHATGTVIYHFEKAPDDKINTPTTFTREDGVWKVCSPTAA</sequence>
<accession>A0ABT3CLB7</accession>
<keyword evidence="1" id="KW-0812">Transmembrane</keyword>
<gene>
    <name evidence="2" type="ORF">H7J73_29340</name>
</gene>
<comment type="caution">
    <text evidence="2">The sequence shown here is derived from an EMBL/GenBank/DDBJ whole genome shotgun (WGS) entry which is preliminary data.</text>
</comment>
<keyword evidence="1" id="KW-0472">Membrane</keyword>
<keyword evidence="1" id="KW-1133">Transmembrane helix</keyword>
<keyword evidence="3" id="KW-1185">Reference proteome</keyword>
<feature type="transmembrane region" description="Helical" evidence="1">
    <location>
        <begin position="16"/>
        <end position="37"/>
    </location>
</feature>
<evidence type="ECO:0000313" key="3">
    <source>
        <dbReference type="Proteomes" id="UP001526201"/>
    </source>
</evidence>
<dbReference type="SUPFAM" id="SSF54427">
    <property type="entry name" value="NTF2-like"/>
    <property type="match status" value="1"/>
</dbReference>
<dbReference type="InterPro" id="IPR032710">
    <property type="entry name" value="NTF2-like_dom_sf"/>
</dbReference>
<dbReference type="Proteomes" id="UP001526201">
    <property type="component" value="Unassembled WGS sequence"/>
</dbReference>
<proteinExistence type="predicted"/>
<name>A0ABT3CLB7_9MYCO</name>
<evidence type="ECO:0000256" key="1">
    <source>
        <dbReference type="SAM" id="Phobius"/>
    </source>
</evidence>